<evidence type="ECO:0000256" key="2">
    <source>
        <dbReference type="ARBA" id="ARBA00022448"/>
    </source>
</evidence>
<evidence type="ECO:0000256" key="9">
    <source>
        <dbReference type="HAMAP-Rule" id="MF_00236"/>
    </source>
</evidence>
<comment type="subunit">
    <text evidence="9">The Tat system comprises two distinct complexes: a TatABC complex, containing multiple copies of TatA, TatB and TatC subunits, and a separate TatA complex, containing only TatA subunits. Substrates initially bind to the TatABC complex, which probably triggers association of the separate TatA complex to form the active translocon.</text>
</comment>
<keyword evidence="12" id="KW-1185">Reference proteome</keyword>
<sequence length="76" mass="7853">MLSNGLAPWHLLLLVLVAVVVFGSSRLPGAARGLGQALRILKSEVGATKSQPDTAASRPAEEQQLKPPPAGESAAR</sequence>
<evidence type="ECO:0000256" key="10">
    <source>
        <dbReference type="SAM" id="MobiDB-lite"/>
    </source>
</evidence>
<dbReference type="GO" id="GO:0043953">
    <property type="term" value="P:protein transport by the Tat complex"/>
    <property type="evidence" value="ECO:0007669"/>
    <property type="project" value="UniProtKB-UniRule"/>
</dbReference>
<dbReference type="EMBL" id="JAELVF020000001">
    <property type="protein sequence ID" value="MBU7597706.1"/>
    <property type="molecule type" value="Genomic_DNA"/>
</dbReference>
<dbReference type="Proteomes" id="UP000694501">
    <property type="component" value="Unassembled WGS sequence"/>
</dbReference>
<evidence type="ECO:0000256" key="8">
    <source>
        <dbReference type="ARBA" id="ARBA00023136"/>
    </source>
</evidence>
<keyword evidence="2 9" id="KW-0813">Transport</keyword>
<dbReference type="InterPro" id="IPR006312">
    <property type="entry name" value="TatA/E"/>
</dbReference>
<organism evidence="11 12">
    <name type="scientific">Streptomyces tardus</name>
    <dbReference type="NCBI Taxonomy" id="2780544"/>
    <lineage>
        <taxon>Bacteria</taxon>
        <taxon>Bacillati</taxon>
        <taxon>Actinomycetota</taxon>
        <taxon>Actinomycetes</taxon>
        <taxon>Kitasatosporales</taxon>
        <taxon>Streptomycetaceae</taxon>
        <taxon>Streptomyces</taxon>
    </lineage>
</organism>
<dbReference type="GO" id="GO:0033281">
    <property type="term" value="C:TAT protein transport complex"/>
    <property type="evidence" value="ECO:0007669"/>
    <property type="project" value="UniProtKB-UniRule"/>
</dbReference>
<evidence type="ECO:0000256" key="7">
    <source>
        <dbReference type="ARBA" id="ARBA00023010"/>
    </source>
</evidence>
<feature type="region of interest" description="Disordered" evidence="10">
    <location>
        <begin position="46"/>
        <end position="76"/>
    </location>
</feature>
<keyword evidence="6 9" id="KW-1133">Transmembrane helix</keyword>
<evidence type="ECO:0000256" key="1">
    <source>
        <dbReference type="ARBA" id="ARBA00004162"/>
    </source>
</evidence>
<evidence type="ECO:0000256" key="4">
    <source>
        <dbReference type="ARBA" id="ARBA00022692"/>
    </source>
</evidence>
<dbReference type="InterPro" id="IPR003369">
    <property type="entry name" value="TatA/B/E"/>
</dbReference>
<dbReference type="PANTHER" id="PTHR42982">
    <property type="entry name" value="SEC-INDEPENDENT PROTEIN TRANSLOCASE PROTEIN TATA"/>
    <property type="match status" value="1"/>
</dbReference>
<evidence type="ECO:0000256" key="3">
    <source>
        <dbReference type="ARBA" id="ARBA00022475"/>
    </source>
</evidence>
<dbReference type="PANTHER" id="PTHR42982:SF8">
    <property type="entry name" value="SEC-INDEPENDENT PROTEIN TRANSLOCASE PROTEIN TATA"/>
    <property type="match status" value="1"/>
</dbReference>
<name>A0A949JM85_9ACTN</name>
<proteinExistence type="inferred from homology"/>
<protein>
    <recommendedName>
        <fullName evidence="9">Sec-independent protein translocase protein TatA</fullName>
    </recommendedName>
</protein>
<dbReference type="Pfam" id="PF02416">
    <property type="entry name" value="TatA_B_E"/>
    <property type="match status" value="1"/>
</dbReference>
<dbReference type="Gene3D" id="1.20.5.3310">
    <property type="match status" value="1"/>
</dbReference>
<comment type="similarity">
    <text evidence="9">Belongs to the TatA/E family.</text>
</comment>
<evidence type="ECO:0000256" key="6">
    <source>
        <dbReference type="ARBA" id="ARBA00022989"/>
    </source>
</evidence>
<dbReference type="AlphaFoldDB" id="A0A949JM85"/>
<reference evidence="11" key="1">
    <citation type="submission" date="2021-06" db="EMBL/GenBank/DDBJ databases">
        <title>Sequencing of actinobacteria type strains.</title>
        <authorList>
            <person name="Nguyen G.-S."/>
            <person name="Wentzel A."/>
        </authorList>
    </citation>
    <scope>NUCLEOTIDE SEQUENCE</scope>
    <source>
        <strain evidence="11">P38-E01</strain>
    </source>
</reference>
<dbReference type="GO" id="GO:0008320">
    <property type="term" value="F:protein transmembrane transporter activity"/>
    <property type="evidence" value="ECO:0007669"/>
    <property type="project" value="UniProtKB-UniRule"/>
</dbReference>
<dbReference type="RefSeq" id="WP_211042246.1">
    <property type="nucleotide sequence ID" value="NZ_JAELVF020000001.1"/>
</dbReference>
<keyword evidence="7 9" id="KW-0811">Translocation</keyword>
<keyword evidence="5 9" id="KW-0653">Protein transport</keyword>
<keyword evidence="4 9" id="KW-0812">Transmembrane</keyword>
<comment type="caution">
    <text evidence="11">The sequence shown here is derived from an EMBL/GenBank/DDBJ whole genome shotgun (WGS) entry which is preliminary data.</text>
</comment>
<keyword evidence="8 9" id="KW-0472">Membrane</keyword>
<accession>A0A949JM85</accession>
<comment type="subcellular location">
    <subcellularLocation>
        <location evidence="1 9">Cell membrane</location>
        <topology evidence="1 9">Single-pass membrane protein</topology>
    </subcellularLocation>
</comment>
<evidence type="ECO:0000313" key="11">
    <source>
        <dbReference type="EMBL" id="MBU7597706.1"/>
    </source>
</evidence>
<gene>
    <name evidence="9" type="primary">tatA</name>
    <name evidence="11" type="ORF">JGS22_008760</name>
</gene>
<evidence type="ECO:0000313" key="12">
    <source>
        <dbReference type="Proteomes" id="UP000694501"/>
    </source>
</evidence>
<evidence type="ECO:0000256" key="5">
    <source>
        <dbReference type="ARBA" id="ARBA00022927"/>
    </source>
</evidence>
<comment type="function">
    <text evidence="9">Part of the twin-arginine translocation (Tat) system that transports large folded proteins containing a characteristic twin-arginine motif in their signal peptide across membranes. TatA could form the protein-conducting channel of the Tat system.</text>
</comment>
<keyword evidence="3 9" id="KW-1003">Cell membrane</keyword>
<dbReference type="HAMAP" id="MF_00236">
    <property type="entry name" value="TatA_E"/>
    <property type="match status" value="1"/>
</dbReference>